<dbReference type="InterPro" id="IPR022907">
    <property type="entry name" value="VapC_family"/>
</dbReference>
<evidence type="ECO:0000256" key="3">
    <source>
        <dbReference type="ARBA" id="ARBA00022722"/>
    </source>
</evidence>
<keyword evidence="5 8" id="KW-0378">Hydrolase</keyword>
<dbReference type="PANTHER" id="PTHR33653">
    <property type="entry name" value="RIBONUCLEASE VAPC2"/>
    <property type="match status" value="1"/>
</dbReference>
<evidence type="ECO:0000256" key="1">
    <source>
        <dbReference type="ARBA" id="ARBA00001946"/>
    </source>
</evidence>
<keyword evidence="6 8" id="KW-0460">Magnesium</keyword>
<evidence type="ECO:0000256" key="2">
    <source>
        <dbReference type="ARBA" id="ARBA00022649"/>
    </source>
</evidence>
<feature type="domain" description="PIN" evidence="9">
    <location>
        <begin position="4"/>
        <end position="122"/>
    </location>
</feature>
<evidence type="ECO:0000313" key="11">
    <source>
        <dbReference type="Proteomes" id="UP000678016"/>
    </source>
</evidence>
<feature type="binding site" evidence="8">
    <location>
        <position position="102"/>
    </location>
    <ligand>
        <name>Mg(2+)</name>
        <dbReference type="ChEBI" id="CHEBI:18420"/>
    </ligand>
</feature>
<organism evidence="10 11">
    <name type="scientific">Nocardiopsis akebiae</name>
    <dbReference type="NCBI Taxonomy" id="2831968"/>
    <lineage>
        <taxon>Bacteria</taxon>
        <taxon>Bacillati</taxon>
        <taxon>Actinomycetota</taxon>
        <taxon>Actinomycetes</taxon>
        <taxon>Streptosporangiales</taxon>
        <taxon>Nocardiopsidaceae</taxon>
        <taxon>Nocardiopsis</taxon>
    </lineage>
</organism>
<dbReference type="SUPFAM" id="SSF88723">
    <property type="entry name" value="PIN domain-like"/>
    <property type="match status" value="1"/>
</dbReference>
<proteinExistence type="inferred from homology"/>
<dbReference type="EMBL" id="CP074132">
    <property type="protein sequence ID" value="QUX30446.1"/>
    <property type="molecule type" value="Genomic_DNA"/>
</dbReference>
<comment type="similarity">
    <text evidence="7 8">Belongs to the PINc/VapC protein family.</text>
</comment>
<comment type="cofactor">
    <cofactor evidence="1 8">
        <name>Mg(2+)</name>
        <dbReference type="ChEBI" id="CHEBI:18420"/>
    </cofactor>
</comment>
<keyword evidence="8" id="KW-0800">Toxin</keyword>
<protein>
    <recommendedName>
        <fullName evidence="8">Ribonuclease VapC</fullName>
        <shortName evidence="8">RNase VapC</shortName>
        <ecNumber evidence="8">3.1.-.-</ecNumber>
    </recommendedName>
    <alternativeName>
        <fullName evidence="8">Toxin VapC</fullName>
    </alternativeName>
</protein>
<feature type="binding site" evidence="8">
    <location>
        <position position="6"/>
    </location>
    <ligand>
        <name>Mg(2+)</name>
        <dbReference type="ChEBI" id="CHEBI:18420"/>
    </ligand>
</feature>
<dbReference type="InterPro" id="IPR050556">
    <property type="entry name" value="Type_II_TA_system_RNase"/>
</dbReference>
<evidence type="ECO:0000313" key="10">
    <source>
        <dbReference type="EMBL" id="QUX30446.1"/>
    </source>
</evidence>
<dbReference type="EC" id="3.1.-.-" evidence="8"/>
<keyword evidence="2 8" id="KW-1277">Toxin-antitoxin system</keyword>
<keyword evidence="4 8" id="KW-0479">Metal-binding</keyword>
<keyword evidence="3 8" id="KW-0540">Nuclease</keyword>
<comment type="function">
    <text evidence="8">Toxic component of a toxin-antitoxin (TA) system. An RNase.</text>
</comment>
<dbReference type="InterPro" id="IPR002716">
    <property type="entry name" value="PIN_dom"/>
</dbReference>
<dbReference type="Gene3D" id="3.40.50.1010">
    <property type="entry name" value="5'-nuclease"/>
    <property type="match status" value="1"/>
</dbReference>
<dbReference type="PANTHER" id="PTHR33653:SF1">
    <property type="entry name" value="RIBONUCLEASE VAPC2"/>
    <property type="match status" value="1"/>
</dbReference>
<name>A0ABX8C7S4_9ACTN</name>
<accession>A0ABX8C7S4</accession>
<dbReference type="RefSeq" id="WP_212643216.1">
    <property type="nucleotide sequence ID" value="NZ_CP074132.1"/>
</dbReference>
<evidence type="ECO:0000256" key="4">
    <source>
        <dbReference type="ARBA" id="ARBA00022723"/>
    </source>
</evidence>
<evidence type="ECO:0000256" key="7">
    <source>
        <dbReference type="ARBA" id="ARBA00038093"/>
    </source>
</evidence>
<dbReference type="Proteomes" id="UP000678016">
    <property type="component" value="Chromosome"/>
</dbReference>
<evidence type="ECO:0000256" key="6">
    <source>
        <dbReference type="ARBA" id="ARBA00022842"/>
    </source>
</evidence>
<dbReference type="InterPro" id="IPR029060">
    <property type="entry name" value="PIN-like_dom_sf"/>
</dbReference>
<evidence type="ECO:0000256" key="8">
    <source>
        <dbReference type="HAMAP-Rule" id="MF_00265"/>
    </source>
</evidence>
<evidence type="ECO:0000259" key="9">
    <source>
        <dbReference type="Pfam" id="PF01850"/>
    </source>
</evidence>
<evidence type="ECO:0000256" key="5">
    <source>
        <dbReference type="ARBA" id="ARBA00022801"/>
    </source>
</evidence>
<dbReference type="Pfam" id="PF01850">
    <property type="entry name" value="PIN"/>
    <property type="match status" value="1"/>
</dbReference>
<sequence>MSFLLDTNVLSELRRREPDPGFLRWWDEVEDSDLYISALVVGEIRLGVRKLHHRGDRSRAEQLSDWLGRLVRAYGDRVVPVDVGVVLEWAPMNVPDRIPVVDGLMAATAKHHGWTFVTRNTKDVANRGVRLLNPFTG</sequence>
<keyword evidence="11" id="KW-1185">Reference proteome</keyword>
<dbReference type="HAMAP" id="MF_00265">
    <property type="entry name" value="VapC_Nob1"/>
    <property type="match status" value="1"/>
</dbReference>
<gene>
    <name evidence="8" type="primary">vapC</name>
    <name evidence="10" type="ORF">KGD83_07970</name>
</gene>
<dbReference type="CDD" id="cd18746">
    <property type="entry name" value="PIN_VapC4-5_FitB-like"/>
    <property type="match status" value="1"/>
</dbReference>
<reference evidence="11" key="1">
    <citation type="submission" date="2021-05" db="EMBL/GenBank/DDBJ databases">
        <title>Direct Submission.</title>
        <authorList>
            <person name="Li K."/>
            <person name="Gao J."/>
        </authorList>
    </citation>
    <scope>NUCLEOTIDE SEQUENCE [LARGE SCALE GENOMIC DNA]</scope>
    <source>
        <strain evidence="11">HDS12</strain>
    </source>
</reference>